<gene>
    <name evidence="2" type="ORF">CAY53_05045</name>
</gene>
<dbReference type="InterPro" id="IPR000944">
    <property type="entry name" value="Tscrpt_reg_Rrf2"/>
</dbReference>
<dbReference type="PANTHER" id="PTHR33221:SF2">
    <property type="entry name" value="TRANSCRIPTIONAL REGULATOR"/>
    <property type="match status" value="1"/>
</dbReference>
<dbReference type="AlphaFoldDB" id="A0A2L1GMP5"/>
<feature type="region of interest" description="Disordered" evidence="1">
    <location>
        <begin position="142"/>
        <end position="162"/>
    </location>
</feature>
<dbReference type="EMBL" id="CP021255">
    <property type="protein sequence ID" value="AVD70924.1"/>
    <property type="molecule type" value="Genomic_DNA"/>
</dbReference>
<organism evidence="2 3">
    <name type="scientific">Desulfobulbus oralis</name>
    <dbReference type="NCBI Taxonomy" id="1986146"/>
    <lineage>
        <taxon>Bacteria</taxon>
        <taxon>Pseudomonadati</taxon>
        <taxon>Thermodesulfobacteriota</taxon>
        <taxon>Desulfobulbia</taxon>
        <taxon>Desulfobulbales</taxon>
        <taxon>Desulfobulbaceae</taxon>
        <taxon>Desulfobulbus</taxon>
    </lineage>
</organism>
<dbReference type="Gene3D" id="1.10.10.10">
    <property type="entry name" value="Winged helix-like DNA-binding domain superfamily/Winged helix DNA-binding domain"/>
    <property type="match status" value="1"/>
</dbReference>
<reference evidence="2 3" key="1">
    <citation type="journal article" date="2018" name="MBio">
        <title>Insights into the evolution of host association through the isolation and characterization of a novel human periodontal pathobiont, Desulfobulbus oralis.</title>
        <authorList>
            <person name="Cross K.L."/>
            <person name="Chirania P."/>
            <person name="Xiong W."/>
            <person name="Beall C.J."/>
            <person name="Elkins J.G."/>
            <person name="Giannone R.J."/>
            <person name="Griffen A.L."/>
            <person name="Guss A.M."/>
            <person name="Hettich R.L."/>
            <person name="Joshi S.S."/>
            <person name="Mokrzan E.M."/>
            <person name="Martin R.K."/>
            <person name="Zhulin I.B."/>
            <person name="Leys E.J."/>
            <person name="Podar M."/>
        </authorList>
    </citation>
    <scope>NUCLEOTIDE SEQUENCE [LARGE SCALE GENOMIC DNA]</scope>
    <source>
        <strain evidence="2 3">ORNL</strain>
    </source>
</reference>
<evidence type="ECO:0000313" key="3">
    <source>
        <dbReference type="Proteomes" id="UP000239867"/>
    </source>
</evidence>
<dbReference type="InterPro" id="IPR036390">
    <property type="entry name" value="WH_DNA-bd_sf"/>
</dbReference>
<dbReference type="GO" id="GO:0005829">
    <property type="term" value="C:cytosol"/>
    <property type="evidence" value="ECO:0007669"/>
    <property type="project" value="TreeGrafter"/>
</dbReference>
<sequence>MRLTRAGEYAVRCILYLCNKGQGTLVSRHEIAERSNIPTLFLAKIAQQLAKKGFIEIRQGARGGFVLTKNPADISLLEVVETMIGEIYLNDCILRPETCEAHETCAVHQVWQEARRQLRATLASASMAELSRGRICPELTVMPETADPSGEAPPDEPGPPGD</sequence>
<evidence type="ECO:0000313" key="2">
    <source>
        <dbReference type="EMBL" id="AVD70924.1"/>
    </source>
</evidence>
<protein>
    <submittedName>
        <fullName evidence="2">Rrf2 family transcriptional regulator</fullName>
    </submittedName>
</protein>
<dbReference type="InterPro" id="IPR036388">
    <property type="entry name" value="WH-like_DNA-bd_sf"/>
</dbReference>
<name>A0A2L1GMP5_9BACT</name>
<dbReference type="NCBIfam" id="TIGR00738">
    <property type="entry name" value="rrf2_super"/>
    <property type="match status" value="1"/>
</dbReference>
<accession>A0A2L1GMP5</accession>
<evidence type="ECO:0000256" key="1">
    <source>
        <dbReference type="SAM" id="MobiDB-lite"/>
    </source>
</evidence>
<dbReference type="Pfam" id="PF02082">
    <property type="entry name" value="Rrf2"/>
    <property type="match status" value="1"/>
</dbReference>
<keyword evidence="3" id="KW-1185">Reference proteome</keyword>
<dbReference type="SUPFAM" id="SSF46785">
    <property type="entry name" value="Winged helix' DNA-binding domain"/>
    <property type="match status" value="1"/>
</dbReference>
<dbReference type="KEGG" id="deo:CAY53_05045"/>
<dbReference type="PANTHER" id="PTHR33221">
    <property type="entry name" value="WINGED HELIX-TURN-HELIX TRANSCRIPTIONAL REGULATOR, RRF2 FAMILY"/>
    <property type="match status" value="1"/>
</dbReference>
<dbReference type="PROSITE" id="PS51197">
    <property type="entry name" value="HTH_RRF2_2"/>
    <property type="match status" value="1"/>
</dbReference>
<dbReference type="Proteomes" id="UP000239867">
    <property type="component" value="Chromosome"/>
</dbReference>
<dbReference type="RefSeq" id="WP_104936205.1">
    <property type="nucleotide sequence ID" value="NZ_CP021255.1"/>
</dbReference>
<proteinExistence type="predicted"/>
<dbReference type="GO" id="GO:0003700">
    <property type="term" value="F:DNA-binding transcription factor activity"/>
    <property type="evidence" value="ECO:0007669"/>
    <property type="project" value="TreeGrafter"/>
</dbReference>
<dbReference type="OrthoDB" id="9800519at2"/>